<name>A0A161WY87_DAUCS</name>
<feature type="compositionally biased region" description="Basic and acidic residues" evidence="1">
    <location>
        <begin position="66"/>
        <end position="78"/>
    </location>
</feature>
<dbReference type="Gramene" id="KZN03685">
    <property type="protein sequence ID" value="KZN03685"/>
    <property type="gene ID" value="DCAR_012441"/>
</dbReference>
<feature type="region of interest" description="Disordered" evidence="1">
    <location>
        <begin position="46"/>
        <end position="78"/>
    </location>
</feature>
<reference evidence="3" key="2">
    <citation type="submission" date="2022-03" db="EMBL/GenBank/DDBJ databases">
        <title>Draft title - Genomic analysis of global carrot germplasm unveils the trajectory of domestication and the origin of high carotenoid orange carrot.</title>
        <authorList>
            <person name="Iorizzo M."/>
            <person name="Ellison S."/>
            <person name="Senalik D."/>
            <person name="Macko-Podgorni A."/>
            <person name="Grzebelus D."/>
            <person name="Bostan H."/>
            <person name="Rolling W."/>
            <person name="Curaba J."/>
            <person name="Simon P."/>
        </authorList>
    </citation>
    <scope>NUCLEOTIDE SEQUENCE</scope>
    <source>
        <tissue evidence="3">Leaf</tissue>
    </source>
</reference>
<sequence length="103" mass="11625">MHRLNKIVYSSICHPTEVNFYSYDQLDKFYFVELFEDDFHVPKSSTGMVGGRVPVPDPTDIMSGVQEKDGTSGRPDLARHSYMLPNTPLLSLLSSTSLNPFKL</sequence>
<dbReference type="EMBL" id="LNRQ01000003">
    <property type="protein sequence ID" value="KZN03685.1"/>
    <property type="molecule type" value="Genomic_DNA"/>
</dbReference>
<evidence type="ECO:0000313" key="2">
    <source>
        <dbReference type="EMBL" id="KZN03685.1"/>
    </source>
</evidence>
<evidence type="ECO:0000313" key="4">
    <source>
        <dbReference type="Proteomes" id="UP000077755"/>
    </source>
</evidence>
<protein>
    <submittedName>
        <fullName evidence="2">Uncharacterized protein</fullName>
    </submittedName>
</protein>
<reference evidence="2" key="1">
    <citation type="journal article" date="2016" name="Nat. Genet.">
        <title>A high-quality carrot genome assembly provides new insights into carotenoid accumulation and asterid genome evolution.</title>
        <authorList>
            <person name="Iorizzo M."/>
            <person name="Ellison S."/>
            <person name="Senalik D."/>
            <person name="Zeng P."/>
            <person name="Satapoomin P."/>
            <person name="Huang J."/>
            <person name="Bowman M."/>
            <person name="Iovene M."/>
            <person name="Sanseverino W."/>
            <person name="Cavagnaro P."/>
            <person name="Yildiz M."/>
            <person name="Macko-Podgorni A."/>
            <person name="Moranska E."/>
            <person name="Grzebelus E."/>
            <person name="Grzebelus D."/>
            <person name="Ashrafi H."/>
            <person name="Zheng Z."/>
            <person name="Cheng S."/>
            <person name="Spooner D."/>
            <person name="Van Deynze A."/>
            <person name="Simon P."/>
        </authorList>
    </citation>
    <scope>NUCLEOTIDE SEQUENCE [LARGE SCALE GENOMIC DNA]</scope>
    <source>
        <tissue evidence="2">Leaf</tissue>
    </source>
</reference>
<dbReference type="AlphaFoldDB" id="A0A161WY87"/>
<organism evidence="2">
    <name type="scientific">Daucus carota subsp. sativus</name>
    <name type="common">Carrot</name>
    <dbReference type="NCBI Taxonomy" id="79200"/>
    <lineage>
        <taxon>Eukaryota</taxon>
        <taxon>Viridiplantae</taxon>
        <taxon>Streptophyta</taxon>
        <taxon>Embryophyta</taxon>
        <taxon>Tracheophyta</taxon>
        <taxon>Spermatophyta</taxon>
        <taxon>Magnoliopsida</taxon>
        <taxon>eudicotyledons</taxon>
        <taxon>Gunneridae</taxon>
        <taxon>Pentapetalae</taxon>
        <taxon>asterids</taxon>
        <taxon>campanulids</taxon>
        <taxon>Apiales</taxon>
        <taxon>Apiaceae</taxon>
        <taxon>Apioideae</taxon>
        <taxon>Scandiceae</taxon>
        <taxon>Daucinae</taxon>
        <taxon>Daucus</taxon>
        <taxon>Daucus sect. Daucus</taxon>
    </lineage>
</organism>
<accession>A0A161WY87</accession>
<gene>
    <name evidence="2" type="ORF">DCAR_012441</name>
    <name evidence="3" type="ORF">DCAR_0314091</name>
</gene>
<evidence type="ECO:0000256" key="1">
    <source>
        <dbReference type="SAM" id="MobiDB-lite"/>
    </source>
</evidence>
<keyword evidence="4" id="KW-1185">Reference proteome</keyword>
<dbReference type="EMBL" id="CP093345">
    <property type="protein sequence ID" value="WOG94794.1"/>
    <property type="molecule type" value="Genomic_DNA"/>
</dbReference>
<proteinExistence type="predicted"/>
<evidence type="ECO:0000313" key="3">
    <source>
        <dbReference type="EMBL" id="WOG94794.1"/>
    </source>
</evidence>
<dbReference type="Proteomes" id="UP000077755">
    <property type="component" value="Chromosome 3"/>
</dbReference>